<dbReference type="PANTHER" id="PTHR34468">
    <property type="entry name" value="MICROTUBULE-ASSOCIATED FUTSCH-LIKE PROTEIN"/>
    <property type="match status" value="1"/>
</dbReference>
<sequence>MREELKSYARRHNLVGLLGEPVTELLKSYKIEEALEQLQVSEACPLVPEETQSSNEDRRSSMSTAGARKLKPKATNVESIQVPLVAGSVKKENSQKISSNGNRLSLTKKSMNVKPDAAARASIEQKKKPQRPIKLEAKKEKVQPKSPEKKSLLEKDSVDSLPAEESREVTQLEDKENVDALHLEEISSSQ</sequence>
<feature type="region of interest" description="Disordered" evidence="1">
    <location>
        <begin position="88"/>
        <end position="190"/>
    </location>
</feature>
<feature type="region of interest" description="Disordered" evidence="1">
    <location>
        <begin position="42"/>
        <end position="74"/>
    </location>
</feature>
<dbReference type="AlphaFoldDB" id="A0AA41S3L0"/>
<proteinExistence type="predicted"/>
<dbReference type="EMBL" id="JAJJMA010124687">
    <property type="protein sequence ID" value="MCL7032557.1"/>
    <property type="molecule type" value="Genomic_DNA"/>
</dbReference>
<evidence type="ECO:0000313" key="3">
    <source>
        <dbReference type="Proteomes" id="UP001177140"/>
    </source>
</evidence>
<protein>
    <submittedName>
        <fullName evidence="2">Uncharacterized protein</fullName>
    </submittedName>
</protein>
<keyword evidence="3" id="KW-1185">Reference proteome</keyword>
<name>A0AA41S3L0_PAPNU</name>
<gene>
    <name evidence="2" type="ORF">MKW94_018688</name>
</gene>
<dbReference type="Proteomes" id="UP001177140">
    <property type="component" value="Unassembled WGS sequence"/>
</dbReference>
<accession>A0AA41S3L0</accession>
<feature type="compositionally biased region" description="Basic and acidic residues" evidence="1">
    <location>
        <begin position="123"/>
        <end position="190"/>
    </location>
</feature>
<comment type="caution">
    <text evidence="2">The sequence shown here is derived from an EMBL/GenBank/DDBJ whole genome shotgun (WGS) entry which is preliminary data.</text>
</comment>
<feature type="compositionally biased region" description="Polar residues" evidence="1">
    <location>
        <begin position="95"/>
        <end position="110"/>
    </location>
</feature>
<organism evidence="2 3">
    <name type="scientific">Papaver nudicaule</name>
    <name type="common">Iceland poppy</name>
    <dbReference type="NCBI Taxonomy" id="74823"/>
    <lineage>
        <taxon>Eukaryota</taxon>
        <taxon>Viridiplantae</taxon>
        <taxon>Streptophyta</taxon>
        <taxon>Embryophyta</taxon>
        <taxon>Tracheophyta</taxon>
        <taxon>Spermatophyta</taxon>
        <taxon>Magnoliopsida</taxon>
        <taxon>Ranunculales</taxon>
        <taxon>Papaveraceae</taxon>
        <taxon>Papaveroideae</taxon>
        <taxon>Papaver</taxon>
    </lineage>
</organism>
<dbReference type="PANTHER" id="PTHR34468:SF2">
    <property type="entry name" value="MICROTUBULE-ASSOCIATED FUTSCH-LIKE PROTEIN"/>
    <property type="match status" value="1"/>
</dbReference>
<evidence type="ECO:0000256" key="1">
    <source>
        <dbReference type="SAM" id="MobiDB-lite"/>
    </source>
</evidence>
<evidence type="ECO:0000313" key="2">
    <source>
        <dbReference type="EMBL" id="MCL7032557.1"/>
    </source>
</evidence>
<reference evidence="2" key="1">
    <citation type="submission" date="2022-03" db="EMBL/GenBank/DDBJ databases">
        <title>A functionally conserved STORR gene fusion in Papaver species that diverged 16.8 million years ago.</title>
        <authorList>
            <person name="Catania T."/>
        </authorList>
    </citation>
    <scope>NUCLEOTIDE SEQUENCE</scope>
    <source>
        <strain evidence="2">S-191538</strain>
    </source>
</reference>